<gene>
    <name evidence="1" type="ORF">SCHPADRAFT_653714</name>
</gene>
<protein>
    <submittedName>
        <fullName evidence="1">Uncharacterized protein</fullName>
    </submittedName>
</protein>
<dbReference type="AlphaFoldDB" id="A0A0H2R642"/>
<evidence type="ECO:0000313" key="2">
    <source>
        <dbReference type="Proteomes" id="UP000053477"/>
    </source>
</evidence>
<keyword evidence="2" id="KW-1185">Reference proteome</keyword>
<reference evidence="1 2" key="1">
    <citation type="submission" date="2015-04" db="EMBL/GenBank/DDBJ databases">
        <title>Complete genome sequence of Schizopora paradoxa KUC8140, a cosmopolitan wood degrader in East Asia.</title>
        <authorList>
            <consortium name="DOE Joint Genome Institute"/>
            <person name="Min B."/>
            <person name="Park H."/>
            <person name="Jang Y."/>
            <person name="Kim J.-J."/>
            <person name="Kim K.H."/>
            <person name="Pangilinan J."/>
            <person name="Lipzen A."/>
            <person name="Riley R."/>
            <person name="Grigoriev I.V."/>
            <person name="Spatafora J.W."/>
            <person name="Choi I.-G."/>
        </authorList>
    </citation>
    <scope>NUCLEOTIDE SEQUENCE [LARGE SCALE GENOMIC DNA]</scope>
    <source>
        <strain evidence="1 2">KUC8140</strain>
    </source>
</reference>
<organism evidence="1 2">
    <name type="scientific">Schizopora paradoxa</name>
    <dbReference type="NCBI Taxonomy" id="27342"/>
    <lineage>
        <taxon>Eukaryota</taxon>
        <taxon>Fungi</taxon>
        <taxon>Dikarya</taxon>
        <taxon>Basidiomycota</taxon>
        <taxon>Agaricomycotina</taxon>
        <taxon>Agaricomycetes</taxon>
        <taxon>Hymenochaetales</taxon>
        <taxon>Schizoporaceae</taxon>
        <taxon>Schizopora</taxon>
    </lineage>
</organism>
<dbReference type="Proteomes" id="UP000053477">
    <property type="component" value="Unassembled WGS sequence"/>
</dbReference>
<evidence type="ECO:0000313" key="1">
    <source>
        <dbReference type="EMBL" id="KLO07334.1"/>
    </source>
</evidence>
<proteinExistence type="predicted"/>
<accession>A0A0H2R642</accession>
<name>A0A0H2R642_9AGAM</name>
<sequence length="190" mass="21742">MARFAVDLPILQFAPTLMRVSRSHPKTTRPRVLFSSQNMELSKARLSAALRRHIPSELICLSLHDSHQPHHPLVLRNLKTPRCPRSKSGWALRGMHSQSEYIETRKNRSSSIYWHVFPAYSASLINFRNDFITVRCCPLTRFRRTSINLSVGLSFDEAPAQHPNSRLCLERTSGPPFDGHSDLSRPFISI</sequence>
<dbReference type="EMBL" id="KQ086146">
    <property type="protein sequence ID" value="KLO07334.1"/>
    <property type="molecule type" value="Genomic_DNA"/>
</dbReference>
<dbReference type="InParanoid" id="A0A0H2R642"/>